<name>A0AAP0KHP6_9MAGN</name>
<protein>
    <submittedName>
        <fullName evidence="1">Uncharacterized protein</fullName>
    </submittedName>
</protein>
<dbReference type="InterPro" id="IPR012476">
    <property type="entry name" value="GLE1"/>
</dbReference>
<dbReference type="GO" id="GO:0016973">
    <property type="term" value="P:poly(A)+ mRNA export from nucleus"/>
    <property type="evidence" value="ECO:0007669"/>
    <property type="project" value="InterPro"/>
</dbReference>
<dbReference type="GO" id="GO:0044614">
    <property type="term" value="C:nuclear pore cytoplasmic filaments"/>
    <property type="evidence" value="ECO:0007669"/>
    <property type="project" value="TreeGrafter"/>
</dbReference>
<dbReference type="Gene3D" id="3.30.750.24">
    <property type="entry name" value="STAS domain"/>
    <property type="match status" value="1"/>
</dbReference>
<dbReference type="PANTHER" id="PTHR12960">
    <property type="entry name" value="GLE-1-RELATED"/>
    <property type="match status" value="1"/>
</dbReference>
<reference evidence="1 2" key="1">
    <citation type="submission" date="2024-01" db="EMBL/GenBank/DDBJ databases">
        <title>Genome assemblies of Stephania.</title>
        <authorList>
            <person name="Yang L."/>
        </authorList>
    </citation>
    <scope>NUCLEOTIDE SEQUENCE [LARGE SCALE GENOMIC DNA]</scope>
    <source>
        <strain evidence="1">QJT</strain>
        <tissue evidence="1">Leaf</tissue>
    </source>
</reference>
<dbReference type="InterPro" id="IPR036513">
    <property type="entry name" value="STAS_dom_sf"/>
</dbReference>
<evidence type="ECO:0000313" key="1">
    <source>
        <dbReference type="EMBL" id="KAK9152791.1"/>
    </source>
</evidence>
<accession>A0AAP0KHP6</accession>
<gene>
    <name evidence="1" type="ORF">Sjap_000271</name>
</gene>
<dbReference type="GO" id="GO:0031369">
    <property type="term" value="F:translation initiation factor binding"/>
    <property type="evidence" value="ECO:0007669"/>
    <property type="project" value="TreeGrafter"/>
</dbReference>
<evidence type="ECO:0000313" key="2">
    <source>
        <dbReference type="Proteomes" id="UP001417504"/>
    </source>
</evidence>
<comment type="caution">
    <text evidence="1">The sequence shown here is derived from an EMBL/GenBank/DDBJ whole genome shotgun (WGS) entry which is preliminary data.</text>
</comment>
<keyword evidence="2" id="KW-1185">Reference proteome</keyword>
<dbReference type="EMBL" id="JBBNAE010000001">
    <property type="protein sequence ID" value="KAK9152791.1"/>
    <property type="molecule type" value="Genomic_DNA"/>
</dbReference>
<proteinExistence type="predicted"/>
<dbReference type="AlphaFoldDB" id="A0AAP0KHP6"/>
<dbReference type="GO" id="GO:0005737">
    <property type="term" value="C:cytoplasm"/>
    <property type="evidence" value="ECO:0007669"/>
    <property type="project" value="TreeGrafter"/>
</dbReference>
<dbReference type="PANTHER" id="PTHR12960:SF0">
    <property type="entry name" value="MRNA EXPORT FACTOR GLE1"/>
    <property type="match status" value="1"/>
</dbReference>
<organism evidence="1 2">
    <name type="scientific">Stephania japonica</name>
    <dbReference type="NCBI Taxonomy" id="461633"/>
    <lineage>
        <taxon>Eukaryota</taxon>
        <taxon>Viridiplantae</taxon>
        <taxon>Streptophyta</taxon>
        <taxon>Embryophyta</taxon>
        <taxon>Tracheophyta</taxon>
        <taxon>Spermatophyta</taxon>
        <taxon>Magnoliopsida</taxon>
        <taxon>Ranunculales</taxon>
        <taxon>Menispermaceae</taxon>
        <taxon>Menispermoideae</taxon>
        <taxon>Cissampelideae</taxon>
        <taxon>Stephania</taxon>
    </lineage>
</organism>
<sequence length="339" mass="37708">MGSGAFVLNRLGGTRLVKSESYPSGPEFESRRRKTVWGDTDGISRVEYHRAVRRHEGTGSHRTPRVKRARARVVPGWVTSRKSSRLGGSWAARAGPLQIRSPHSHSLVSLARAGLSLALVARSQSLWSLARLARALATLVSRCEWFCLISRANEVQLLLGPGTKVLGRLPGTNVFCKDRQYKMAIKVPGLLVMRVDIALLCFANANFVKERLKASELVGILKDPLCRRSIKIAMFAKKVPLVMDILLAELHRACIYTVPKHVVFNKSTISNEAYRKMATPEFKKKIQKSAKGLALNRGSFGSVSNFNENNDTICCFANIHVMNSKMACSNLKNWKTEFC</sequence>
<dbReference type="GO" id="GO:0000822">
    <property type="term" value="F:inositol hexakisphosphate binding"/>
    <property type="evidence" value="ECO:0007669"/>
    <property type="project" value="TreeGrafter"/>
</dbReference>
<dbReference type="Proteomes" id="UP001417504">
    <property type="component" value="Unassembled WGS sequence"/>
</dbReference>
<dbReference type="GO" id="GO:0005543">
    <property type="term" value="F:phospholipid binding"/>
    <property type="evidence" value="ECO:0007669"/>
    <property type="project" value="TreeGrafter"/>
</dbReference>